<evidence type="ECO:0000313" key="3">
    <source>
        <dbReference type="Proteomes" id="UP001162001"/>
    </source>
</evidence>
<dbReference type="EMBL" id="MT418680">
    <property type="protein sequence ID" value="QKF93926.1"/>
    <property type="molecule type" value="Genomic_DNA"/>
</dbReference>
<keyword evidence="3" id="KW-1185">Reference proteome</keyword>
<organism evidence="2 3">
    <name type="scientific">Fadolivirus FV1/VV64</name>
    <dbReference type="NCBI Taxonomy" id="3070911"/>
    <lineage>
        <taxon>Viruses</taxon>
        <taxon>Varidnaviria</taxon>
        <taxon>Bamfordvirae</taxon>
        <taxon>Nucleocytoviricota</taxon>
        <taxon>Megaviricetes</taxon>
        <taxon>Imitervirales</taxon>
        <taxon>Mimiviridae</taxon>
        <taxon>Klosneuvirinae</taxon>
        <taxon>Fadolivirus</taxon>
        <taxon>Fadolivirus algeromassiliense</taxon>
    </lineage>
</organism>
<gene>
    <name evidence="2" type="ORF">Fadolivirus_1_468</name>
</gene>
<protein>
    <submittedName>
        <fullName evidence="2">Uncharacterized protein</fullName>
    </submittedName>
</protein>
<sequence>MAQIQAQPSLDYVKSYGFNPRMPAYKAPLRSLAVAILDGVDGIREGPFRDEFMKQGGVQLLKFVHKYCDVMYDNDVDDVRTTDYETADFVFHLPRQLKGRVRGANSRLEDASIVTLVACFIAQLRQRIWSLQHPRTAGVYLVTLRGELEELMKLIPVQAEKTITVRARPRKDDAEEDGDVDQDGDDEVADIDDADLETAADAETAASHAAPSTDDKREWRDIKILYEPFVEQLANAFSQAKKVQAIESTKARAAKAAEAKASGKSDDKPRKKYIPRKEADDDDHHPTPQPQAARQKKERPPKEKRTDDDGWTTVGKK</sequence>
<feature type="compositionally biased region" description="Basic and acidic residues" evidence="1">
    <location>
        <begin position="298"/>
        <end position="308"/>
    </location>
</feature>
<feature type="region of interest" description="Disordered" evidence="1">
    <location>
        <begin position="166"/>
        <end position="187"/>
    </location>
</feature>
<reference evidence="2 3" key="1">
    <citation type="submission" date="2020-04" db="EMBL/GenBank/DDBJ databases">
        <title>Advantages and limits of metagenomic assembly and binning of a giant virus.</title>
        <authorList>
            <person name="Schulz F."/>
            <person name="Andreani J."/>
            <person name="Francis R."/>
            <person name="Boudjemaa H."/>
            <person name="Bou Khalil J.Y."/>
            <person name="Lee J."/>
            <person name="La Scola B."/>
            <person name="Woyke T."/>
        </authorList>
    </citation>
    <scope>NUCLEOTIDE SEQUENCE [LARGE SCALE GENOMIC DNA]</scope>
    <source>
        <strain evidence="2 3">FV1/VV64</strain>
    </source>
</reference>
<proteinExistence type="predicted"/>
<dbReference type="Proteomes" id="UP001162001">
    <property type="component" value="Segment"/>
</dbReference>
<evidence type="ECO:0000256" key="1">
    <source>
        <dbReference type="SAM" id="MobiDB-lite"/>
    </source>
</evidence>
<feature type="compositionally biased region" description="Basic and acidic residues" evidence="1">
    <location>
        <begin position="255"/>
        <end position="286"/>
    </location>
</feature>
<name>A0A7D3QVM5_9VIRU</name>
<feature type="region of interest" description="Disordered" evidence="1">
    <location>
        <begin position="250"/>
        <end position="317"/>
    </location>
</feature>
<accession>A0A7D3QVM5</accession>
<feature type="compositionally biased region" description="Acidic residues" evidence="1">
    <location>
        <begin position="174"/>
        <end position="187"/>
    </location>
</feature>
<evidence type="ECO:0000313" key="2">
    <source>
        <dbReference type="EMBL" id="QKF93926.1"/>
    </source>
</evidence>